<dbReference type="InterPro" id="IPR029035">
    <property type="entry name" value="DHS-like_NAD/FAD-binding_dom"/>
</dbReference>
<dbReference type="OrthoDB" id="5521101at2"/>
<dbReference type="AlphaFoldDB" id="A0A4V2ZST1"/>
<dbReference type="Proteomes" id="UP000295636">
    <property type="component" value="Unassembled WGS sequence"/>
</dbReference>
<comment type="caution">
    <text evidence="1">The sequence shown here is derived from an EMBL/GenBank/DDBJ whole genome shotgun (WGS) entry which is preliminary data.</text>
</comment>
<evidence type="ECO:0000313" key="1">
    <source>
        <dbReference type="EMBL" id="TDF94394.1"/>
    </source>
</evidence>
<gene>
    <name evidence="1" type="ORF">E1757_23545</name>
</gene>
<dbReference type="Pfam" id="PF13289">
    <property type="entry name" value="SIR2_2"/>
    <property type="match status" value="1"/>
</dbReference>
<dbReference type="SUPFAM" id="SSF52467">
    <property type="entry name" value="DHS-like NAD/FAD-binding domain"/>
    <property type="match status" value="1"/>
</dbReference>
<evidence type="ECO:0000313" key="2">
    <source>
        <dbReference type="Proteomes" id="UP000295636"/>
    </source>
</evidence>
<keyword evidence="2" id="KW-1185">Reference proteome</keyword>
<dbReference type="RefSeq" id="WP_133232727.1">
    <property type="nucleotide sequence ID" value="NZ_SMRT01000013.1"/>
</dbReference>
<sequence length="287" mass="33267">MINFPSTLIEEISARRCIVFLGSGASASSVSALDATRRPPQWGEFLRNAIPLIHIKSDREEALRLLEEKSFLECAQVIDHCTISTEMNEYVRRELLRPRFQPSRLHDIIHRLDPKMVITTNYDLIYDLKCQDGVHQGLYSIKSYNEDGIINDIRSSRRLVIKAHGSATTPEKIILSREQYYRARRDYPHFYQVLDALLITNTVLFIGYSLRDPDILLTLENTSISFKSQNPHFAIIEEGMHPAIKNSFEKTYNVKFLEYSRGQHEVIINSLENIYPQVESYRETDTL</sequence>
<protein>
    <submittedName>
        <fullName evidence="1">SIR2 family protein</fullName>
    </submittedName>
</protein>
<accession>A0A4V2ZST1</accession>
<proteinExistence type="predicted"/>
<dbReference type="EMBL" id="SMRT01000013">
    <property type="protein sequence ID" value="TDF94394.1"/>
    <property type="molecule type" value="Genomic_DNA"/>
</dbReference>
<name>A0A4V2ZST1_9BACL</name>
<reference evidence="1 2" key="1">
    <citation type="submission" date="2019-03" db="EMBL/GenBank/DDBJ databases">
        <title>This is whole genome sequence of Paenibacillus sp MS74 strain.</title>
        <authorList>
            <person name="Trinh H.N."/>
        </authorList>
    </citation>
    <scope>NUCLEOTIDE SEQUENCE [LARGE SCALE GENOMIC DNA]</scope>
    <source>
        <strain evidence="1 2">MS74</strain>
    </source>
</reference>
<organism evidence="1 2">
    <name type="scientific">Paenibacillus piri</name>
    <dbReference type="NCBI Taxonomy" id="2547395"/>
    <lineage>
        <taxon>Bacteria</taxon>
        <taxon>Bacillati</taxon>
        <taxon>Bacillota</taxon>
        <taxon>Bacilli</taxon>
        <taxon>Bacillales</taxon>
        <taxon>Paenibacillaceae</taxon>
        <taxon>Paenibacillus</taxon>
    </lineage>
</organism>